<proteinExistence type="predicted"/>
<dbReference type="InterPro" id="IPR011006">
    <property type="entry name" value="CheY-like_superfamily"/>
</dbReference>
<dbReference type="InterPro" id="IPR007492">
    <property type="entry name" value="LytTR_DNA-bd_dom"/>
</dbReference>
<dbReference type="Gene3D" id="2.40.50.1020">
    <property type="entry name" value="LytTr DNA-binding domain"/>
    <property type="match status" value="1"/>
</dbReference>
<dbReference type="SUPFAM" id="SSF52172">
    <property type="entry name" value="CheY-like"/>
    <property type="match status" value="1"/>
</dbReference>
<feature type="domain" description="Response regulatory" evidence="3">
    <location>
        <begin position="3"/>
        <end position="114"/>
    </location>
</feature>
<protein>
    <submittedName>
        <fullName evidence="4">Response regulator transcription factor</fullName>
    </submittedName>
</protein>
<reference evidence="4" key="1">
    <citation type="submission" date="2021-01" db="EMBL/GenBank/DDBJ databases">
        <title>Modified the classification status of verrucomicrobia.</title>
        <authorList>
            <person name="Feng X."/>
        </authorList>
    </citation>
    <scope>NUCLEOTIDE SEQUENCE</scope>
    <source>
        <strain evidence="4">KCTC 22041</strain>
    </source>
</reference>
<gene>
    <name evidence="4" type="ORF">JIN85_03055</name>
</gene>
<dbReference type="InterPro" id="IPR050595">
    <property type="entry name" value="Bact_response_regulator"/>
</dbReference>
<keyword evidence="5" id="KW-1185">Reference proteome</keyword>
<dbReference type="Gene3D" id="3.40.50.2300">
    <property type="match status" value="1"/>
</dbReference>
<accession>A0A934VTD5</accession>
<dbReference type="Proteomes" id="UP000603141">
    <property type="component" value="Unassembled WGS sequence"/>
</dbReference>
<dbReference type="AlphaFoldDB" id="A0A934VTD5"/>
<dbReference type="InterPro" id="IPR001789">
    <property type="entry name" value="Sig_transdc_resp-reg_receiver"/>
</dbReference>
<dbReference type="SMART" id="SM00448">
    <property type="entry name" value="REC"/>
    <property type="match status" value="1"/>
</dbReference>
<organism evidence="4 5">
    <name type="scientific">Luteolibacter pohnpeiensis</name>
    <dbReference type="NCBI Taxonomy" id="454153"/>
    <lineage>
        <taxon>Bacteria</taxon>
        <taxon>Pseudomonadati</taxon>
        <taxon>Verrucomicrobiota</taxon>
        <taxon>Verrucomicrobiia</taxon>
        <taxon>Verrucomicrobiales</taxon>
        <taxon>Verrucomicrobiaceae</taxon>
        <taxon>Luteolibacter</taxon>
    </lineage>
</organism>
<dbReference type="GO" id="GO:0003677">
    <property type="term" value="F:DNA binding"/>
    <property type="evidence" value="ECO:0007669"/>
    <property type="project" value="InterPro"/>
</dbReference>
<dbReference type="Pfam" id="PF04397">
    <property type="entry name" value="LytTR"/>
    <property type="match status" value="1"/>
</dbReference>
<dbReference type="PROSITE" id="PS50110">
    <property type="entry name" value="RESPONSE_REGULATORY"/>
    <property type="match status" value="1"/>
</dbReference>
<evidence type="ECO:0000256" key="2">
    <source>
        <dbReference type="PROSITE-ProRule" id="PRU00169"/>
    </source>
</evidence>
<dbReference type="GO" id="GO:0000160">
    <property type="term" value="P:phosphorelay signal transduction system"/>
    <property type="evidence" value="ECO:0007669"/>
    <property type="project" value="InterPro"/>
</dbReference>
<evidence type="ECO:0000259" key="3">
    <source>
        <dbReference type="PROSITE" id="PS50110"/>
    </source>
</evidence>
<evidence type="ECO:0000313" key="4">
    <source>
        <dbReference type="EMBL" id="MBK1881377.1"/>
    </source>
</evidence>
<dbReference type="PANTHER" id="PTHR44591">
    <property type="entry name" value="STRESS RESPONSE REGULATOR PROTEIN 1"/>
    <property type="match status" value="1"/>
</dbReference>
<dbReference type="SMART" id="SM00850">
    <property type="entry name" value="LytTR"/>
    <property type="match status" value="1"/>
</dbReference>
<dbReference type="Pfam" id="PF00072">
    <property type="entry name" value="Response_reg"/>
    <property type="match status" value="1"/>
</dbReference>
<feature type="modified residue" description="4-aspartylphosphate" evidence="2">
    <location>
        <position position="54"/>
    </location>
</feature>
<dbReference type="EMBL" id="JAENIJ010000003">
    <property type="protein sequence ID" value="MBK1881377.1"/>
    <property type="molecule type" value="Genomic_DNA"/>
</dbReference>
<comment type="caution">
    <text evidence="4">The sequence shown here is derived from an EMBL/GenBank/DDBJ whole genome shotgun (WGS) entry which is preliminary data.</text>
</comment>
<name>A0A934VTD5_9BACT</name>
<dbReference type="PANTHER" id="PTHR44591:SF3">
    <property type="entry name" value="RESPONSE REGULATORY DOMAIN-CONTAINING PROTEIN"/>
    <property type="match status" value="1"/>
</dbReference>
<sequence length="234" mass="25604">MLEVMLVDDEPAARRGMKRLLENHADVRVIGEADCIAAALSMLEERSPDVIFLDIELPGGSGFDLLGMLPEETKVIFVTAHTQHAAAAFDVRALDYLLKPVRPQRLSVSLDRAREAKSARNLNAEHLTLSDKRMTRVVPLRKIAALMADGDLTRFLISGERSALIGGNLGSFVPRLSAASFVRINRSLVINLRAVEALETISRDAASLSLRGIEEPLMLRRTSAARVRALLSGD</sequence>
<keyword evidence="1 2" id="KW-0597">Phosphoprotein</keyword>
<evidence type="ECO:0000256" key="1">
    <source>
        <dbReference type="ARBA" id="ARBA00022553"/>
    </source>
</evidence>
<evidence type="ECO:0000313" key="5">
    <source>
        <dbReference type="Proteomes" id="UP000603141"/>
    </source>
</evidence>
<dbReference type="RefSeq" id="WP_200267519.1">
    <property type="nucleotide sequence ID" value="NZ_JAENIJ010000003.1"/>
</dbReference>